<keyword evidence="3" id="KW-1185">Reference proteome</keyword>
<protein>
    <recommendedName>
        <fullName evidence="4">Porin</fullName>
    </recommendedName>
</protein>
<dbReference type="SUPFAM" id="SSF56935">
    <property type="entry name" value="Porins"/>
    <property type="match status" value="1"/>
</dbReference>
<dbReference type="AlphaFoldDB" id="A0A5M4B252"/>
<evidence type="ECO:0000256" key="1">
    <source>
        <dbReference type="SAM" id="SignalP"/>
    </source>
</evidence>
<evidence type="ECO:0000313" key="3">
    <source>
        <dbReference type="Proteomes" id="UP000391834"/>
    </source>
</evidence>
<dbReference type="OrthoDB" id="1116797at2"/>
<keyword evidence="1" id="KW-0732">Signal</keyword>
<evidence type="ECO:0008006" key="4">
    <source>
        <dbReference type="Google" id="ProtNLM"/>
    </source>
</evidence>
<proteinExistence type="predicted"/>
<feature type="chain" id="PRO_5024331571" description="Porin" evidence="1">
    <location>
        <begin position="21"/>
        <end position="333"/>
    </location>
</feature>
<dbReference type="EMBL" id="BLAX01000001">
    <property type="protein sequence ID" value="GET33883.1"/>
    <property type="molecule type" value="Genomic_DNA"/>
</dbReference>
<dbReference type="RefSeq" id="WP_025864571.1">
    <property type="nucleotide sequence ID" value="NZ_BLAX01000001.1"/>
</dbReference>
<gene>
    <name evidence="2" type="ORF">PbJCM13498_27460</name>
</gene>
<accession>A0A5M4B252</accession>
<feature type="signal peptide" evidence="1">
    <location>
        <begin position="1"/>
        <end position="20"/>
    </location>
</feature>
<dbReference type="Gene3D" id="2.40.160.10">
    <property type="entry name" value="Porin"/>
    <property type="match status" value="1"/>
</dbReference>
<evidence type="ECO:0000313" key="2">
    <source>
        <dbReference type="EMBL" id="GET33883.1"/>
    </source>
</evidence>
<sequence>MKKIQVVLLFLLMVGNSAYAQSKELAQDTVAFKPHGKVFTQVFSDFTYKVTNYKWQPAFEISRAYLGYEYYFSSKFYGKINFDVDNPGMGNLQMTAYLKNAFLQYNNEKLKIAFGLIPTNQFRLQEAFWGHRYLLKSFMEQYQFGSSADLGTSLRWQATPKASFDFSILNGEGYEHLQSDSTLMYTAGVTAVPLKNLYVRFYFDYMKKIEAQMTYAAFVGYRGKNFTAGFEYNNQQEHGGVADHDLSGISLYGTLKLKNNSNLFFRYDKLMSKHIGGVPDGWHVIEDGRLYTGGIEFNPVKGVTISPNMTGWYPVHDTHHIITGFHLNVAFKF</sequence>
<dbReference type="Proteomes" id="UP000391834">
    <property type="component" value="Unassembled WGS sequence"/>
</dbReference>
<organism evidence="2 3">
    <name type="scientific">Prolixibacter bellariivorans</name>
    <dbReference type="NCBI Taxonomy" id="314319"/>
    <lineage>
        <taxon>Bacteria</taxon>
        <taxon>Pseudomonadati</taxon>
        <taxon>Bacteroidota</taxon>
        <taxon>Bacteroidia</taxon>
        <taxon>Marinilabiliales</taxon>
        <taxon>Prolixibacteraceae</taxon>
        <taxon>Prolixibacter</taxon>
    </lineage>
</organism>
<reference evidence="2 3" key="1">
    <citation type="submission" date="2019-10" db="EMBL/GenBank/DDBJ databases">
        <title>Prolixibacter strains distinguished by the presence of nitrate reductase genes were adept at nitrate-dependent anaerobic corrosion of metallic iron and carbon steel.</title>
        <authorList>
            <person name="Iino T."/>
            <person name="Shono N."/>
            <person name="Ito K."/>
            <person name="Nakamura R."/>
            <person name="Sueoka K."/>
            <person name="Harayama S."/>
            <person name="Ohkuma M."/>
        </authorList>
    </citation>
    <scope>NUCLEOTIDE SEQUENCE [LARGE SCALE GENOMIC DNA]</scope>
    <source>
        <strain evidence="2 3">JCM 13498</strain>
    </source>
</reference>
<name>A0A5M4B252_9BACT</name>
<dbReference type="InterPro" id="IPR023614">
    <property type="entry name" value="Porin_dom_sf"/>
</dbReference>
<comment type="caution">
    <text evidence="2">The sequence shown here is derived from an EMBL/GenBank/DDBJ whole genome shotgun (WGS) entry which is preliminary data.</text>
</comment>